<dbReference type="Pfam" id="PF00249">
    <property type="entry name" value="Myb_DNA-binding"/>
    <property type="match status" value="1"/>
</dbReference>
<dbReference type="NCBIfam" id="TIGR01557">
    <property type="entry name" value="myb_SHAQKYF"/>
    <property type="match status" value="1"/>
</dbReference>
<feature type="domain" description="HTH myb-type" evidence="6">
    <location>
        <begin position="8"/>
        <end position="68"/>
    </location>
</feature>
<feature type="compositionally biased region" description="Basic and acidic residues" evidence="5">
    <location>
        <begin position="69"/>
        <end position="80"/>
    </location>
</feature>
<dbReference type="PANTHER" id="PTHR31499">
    <property type="entry name" value="MYB FAMILY TRANSCRIPTION FACTOR PHL11"/>
    <property type="match status" value="1"/>
</dbReference>
<organism evidence="7 8">
    <name type="scientific">Zingiber officinale</name>
    <name type="common">Ginger</name>
    <name type="synonym">Amomum zingiber</name>
    <dbReference type="NCBI Taxonomy" id="94328"/>
    <lineage>
        <taxon>Eukaryota</taxon>
        <taxon>Viridiplantae</taxon>
        <taxon>Streptophyta</taxon>
        <taxon>Embryophyta</taxon>
        <taxon>Tracheophyta</taxon>
        <taxon>Spermatophyta</taxon>
        <taxon>Magnoliopsida</taxon>
        <taxon>Liliopsida</taxon>
        <taxon>Zingiberales</taxon>
        <taxon>Zingiberaceae</taxon>
        <taxon>Zingiber</taxon>
    </lineage>
</organism>
<dbReference type="AlphaFoldDB" id="A0A8J5L049"/>
<name>A0A8J5L049_ZINOF</name>
<comment type="caution">
    <text evidence="7">The sequence shown here is derived from an EMBL/GenBank/DDBJ whole genome shotgun (WGS) entry which is preliminary data.</text>
</comment>
<dbReference type="InterPro" id="IPR046955">
    <property type="entry name" value="PHR1-like"/>
</dbReference>
<dbReference type="Proteomes" id="UP000734854">
    <property type="component" value="Unassembled WGS sequence"/>
</dbReference>
<dbReference type="GO" id="GO:0003677">
    <property type="term" value="F:DNA binding"/>
    <property type="evidence" value="ECO:0007669"/>
    <property type="project" value="UniProtKB-KW"/>
</dbReference>
<sequence length="212" mass="23517">MAETVRPGNAKPRLRWTPDLHSRFVDAVANLGGPDKATPKSVLRLMGIKGLTLYHLKSHLQKYRLGRQSRGDQKAMETSKLRSSNSTCNSVSGDMRIAEAFRYQLEVERRLQDQLEVQKKLQSRIEAQGRYLQAILEKALSTISLAGVKPSASSQYQLQADCELNPKLGFQLYGEGEQEELRDAKLLDLNVKGGSCCESLGGGRGSDLNLQI</sequence>
<keyword evidence="4" id="KW-0539">Nucleus</keyword>
<dbReference type="FunFam" id="1.10.10.60:FF:000002">
    <property type="entry name" value="Myb family transcription factor"/>
    <property type="match status" value="1"/>
</dbReference>
<evidence type="ECO:0000259" key="6">
    <source>
        <dbReference type="PROSITE" id="PS51294"/>
    </source>
</evidence>
<evidence type="ECO:0000256" key="3">
    <source>
        <dbReference type="ARBA" id="ARBA00023163"/>
    </source>
</evidence>
<dbReference type="InterPro" id="IPR001005">
    <property type="entry name" value="SANT/Myb"/>
</dbReference>
<keyword evidence="3" id="KW-0804">Transcription</keyword>
<dbReference type="PANTHER" id="PTHR31499:SF23">
    <property type="entry name" value="MYB FAMILY TRANSCRIPTION FACTOR PHL11"/>
    <property type="match status" value="1"/>
</dbReference>
<dbReference type="InterPro" id="IPR025756">
    <property type="entry name" value="Myb_CC_LHEQLE"/>
</dbReference>
<dbReference type="Pfam" id="PF14379">
    <property type="entry name" value="Myb_CC_LHEQLE"/>
    <property type="match status" value="1"/>
</dbReference>
<proteinExistence type="predicted"/>
<accession>A0A8J5L049</accession>
<keyword evidence="8" id="KW-1185">Reference proteome</keyword>
<evidence type="ECO:0000313" key="8">
    <source>
        <dbReference type="Proteomes" id="UP000734854"/>
    </source>
</evidence>
<dbReference type="PROSITE" id="PS51294">
    <property type="entry name" value="HTH_MYB"/>
    <property type="match status" value="1"/>
</dbReference>
<feature type="region of interest" description="Disordered" evidence="5">
    <location>
        <begin position="67"/>
        <end position="88"/>
    </location>
</feature>
<reference evidence="7 8" key="1">
    <citation type="submission" date="2020-08" db="EMBL/GenBank/DDBJ databases">
        <title>Plant Genome Project.</title>
        <authorList>
            <person name="Zhang R.-G."/>
        </authorList>
    </citation>
    <scope>NUCLEOTIDE SEQUENCE [LARGE SCALE GENOMIC DNA]</scope>
    <source>
        <tissue evidence="7">Rhizome</tissue>
    </source>
</reference>
<dbReference type="InterPro" id="IPR017930">
    <property type="entry name" value="Myb_dom"/>
</dbReference>
<evidence type="ECO:0000256" key="5">
    <source>
        <dbReference type="SAM" id="MobiDB-lite"/>
    </source>
</evidence>
<keyword evidence="1" id="KW-0805">Transcription regulation</keyword>
<evidence type="ECO:0000256" key="2">
    <source>
        <dbReference type="ARBA" id="ARBA00023125"/>
    </source>
</evidence>
<dbReference type="GO" id="GO:0003700">
    <property type="term" value="F:DNA-binding transcription factor activity"/>
    <property type="evidence" value="ECO:0007669"/>
    <property type="project" value="InterPro"/>
</dbReference>
<dbReference type="InterPro" id="IPR006447">
    <property type="entry name" value="Myb_dom_plants"/>
</dbReference>
<evidence type="ECO:0000313" key="7">
    <source>
        <dbReference type="EMBL" id="KAG6505909.1"/>
    </source>
</evidence>
<protein>
    <recommendedName>
        <fullName evidence="6">HTH myb-type domain-containing protein</fullName>
    </recommendedName>
</protein>
<evidence type="ECO:0000256" key="4">
    <source>
        <dbReference type="ARBA" id="ARBA00023242"/>
    </source>
</evidence>
<dbReference type="OrthoDB" id="551907at2759"/>
<dbReference type="EMBL" id="JACMSC010000009">
    <property type="protein sequence ID" value="KAG6505909.1"/>
    <property type="molecule type" value="Genomic_DNA"/>
</dbReference>
<gene>
    <name evidence="7" type="ORF">ZIOFF_031222</name>
</gene>
<evidence type="ECO:0000256" key="1">
    <source>
        <dbReference type="ARBA" id="ARBA00023015"/>
    </source>
</evidence>
<keyword evidence="2" id="KW-0238">DNA-binding</keyword>